<dbReference type="RefSeq" id="WP_279648954.1">
    <property type="nucleotide sequence ID" value="NZ_JAOCDG010000003.1"/>
</dbReference>
<feature type="signal peptide" evidence="2">
    <location>
        <begin position="1"/>
        <end position="18"/>
    </location>
</feature>
<evidence type="ECO:0000256" key="1">
    <source>
        <dbReference type="SAM" id="MobiDB-lite"/>
    </source>
</evidence>
<evidence type="ECO:0000313" key="4">
    <source>
        <dbReference type="Proteomes" id="UP001161139"/>
    </source>
</evidence>
<feature type="region of interest" description="Disordered" evidence="1">
    <location>
        <begin position="21"/>
        <end position="63"/>
    </location>
</feature>
<accession>A0ABD4XVW5</accession>
<reference evidence="3" key="1">
    <citation type="submission" date="2022-09" db="EMBL/GenBank/DDBJ databases">
        <title>Intensive care unit water sources are persistently colonized with multi-drug resistant bacteria and are the site of extensive horizontal gene transfer of antibiotic resistance genes.</title>
        <authorList>
            <person name="Diorio-Toth L."/>
        </authorList>
    </citation>
    <scope>NUCLEOTIDE SEQUENCE</scope>
    <source>
        <strain evidence="3">GD03864</strain>
    </source>
</reference>
<dbReference type="EMBL" id="JAOCDG010000003">
    <property type="protein sequence ID" value="MDH0686947.1"/>
    <property type="molecule type" value="Genomic_DNA"/>
</dbReference>
<dbReference type="Proteomes" id="UP001161139">
    <property type="component" value="Unassembled WGS sequence"/>
</dbReference>
<evidence type="ECO:0008006" key="5">
    <source>
        <dbReference type="Google" id="ProtNLM"/>
    </source>
</evidence>
<comment type="caution">
    <text evidence="3">The sequence shown here is derived from an EMBL/GenBank/DDBJ whole genome shotgun (WGS) entry which is preliminary data.</text>
</comment>
<keyword evidence="2" id="KW-0732">Signal</keyword>
<dbReference type="AlphaFoldDB" id="A0ABD4XVW5"/>
<sequence length="90" mass="9280">MRVLICTVLFILAGAANAAGTGSMNEVQTKPEGFNGPDGVMSELLSDGGASGGHSGSASDQKVERLKAQLSKELNADPAAEKLGSYLWKE</sequence>
<evidence type="ECO:0000256" key="2">
    <source>
        <dbReference type="SAM" id="SignalP"/>
    </source>
</evidence>
<organism evidence="3 4">
    <name type="scientific">Stutzerimonas stutzeri</name>
    <name type="common">Pseudomonas stutzeri</name>
    <dbReference type="NCBI Taxonomy" id="316"/>
    <lineage>
        <taxon>Bacteria</taxon>
        <taxon>Pseudomonadati</taxon>
        <taxon>Pseudomonadota</taxon>
        <taxon>Gammaproteobacteria</taxon>
        <taxon>Pseudomonadales</taxon>
        <taxon>Pseudomonadaceae</taxon>
        <taxon>Stutzerimonas</taxon>
    </lineage>
</organism>
<feature type="chain" id="PRO_5044782674" description="Secreted protein" evidence="2">
    <location>
        <begin position="19"/>
        <end position="90"/>
    </location>
</feature>
<name>A0ABD4XVW5_STUST</name>
<gene>
    <name evidence="3" type="ORF">N5D09_02460</name>
</gene>
<protein>
    <recommendedName>
        <fullName evidence="5">Secreted protein</fullName>
    </recommendedName>
</protein>
<proteinExistence type="predicted"/>
<evidence type="ECO:0000313" key="3">
    <source>
        <dbReference type="EMBL" id="MDH0686947.1"/>
    </source>
</evidence>